<dbReference type="Pfam" id="PF15586">
    <property type="entry name" value="Imm8"/>
    <property type="match status" value="1"/>
</dbReference>
<dbReference type="EMBL" id="NSDI01000008">
    <property type="protein sequence ID" value="RIY35953.1"/>
    <property type="molecule type" value="Genomic_DNA"/>
</dbReference>
<dbReference type="Proteomes" id="UP000265497">
    <property type="component" value="Unassembled WGS sequence"/>
</dbReference>
<protein>
    <submittedName>
        <fullName evidence="1">Uncharacterized protein</fullName>
    </submittedName>
</protein>
<evidence type="ECO:0000313" key="2">
    <source>
        <dbReference type="Proteomes" id="UP000265497"/>
    </source>
</evidence>
<gene>
    <name evidence="1" type="ORF">CKY20_08825</name>
</gene>
<comment type="caution">
    <text evidence="1">The sequence shown here is derived from an EMBL/GenBank/DDBJ whole genome shotgun (WGS) entry which is preliminary data.</text>
</comment>
<evidence type="ECO:0000313" key="1">
    <source>
        <dbReference type="EMBL" id="RIY35953.1"/>
    </source>
</evidence>
<accession>A0A3A1YCG5</accession>
<dbReference type="AlphaFoldDB" id="A0A3A1YCG5"/>
<proteinExistence type="predicted"/>
<name>A0A3A1YCG5_9FLAO</name>
<sequence>MKAILKSIHSATFEMHYEEIQQEIFSFDISVELRANEIQGSEIFNFWAISPKFLYQHFYQQRNTTAVLAKDLIIAPQCDFDSIIAFLSECINSMPKASTWEVLAKRFGKWGTWEFEDYVEFNKQLPKKECKAVLKNVFIDNKLTIPLQSDIFEQTKSFPIFVQVNSLEMPQIEVILKMKIILFRDLLFEKQPIFGRGNIVVFQNDTKQVYLLLANYINSLREISWEDVVYKLERIGEIVK</sequence>
<reference evidence="1 2" key="1">
    <citation type="submission" date="2017-08" db="EMBL/GenBank/DDBJ databases">
        <title>Capnocytophaga canis 17-158 assembly.</title>
        <authorList>
            <person name="Gulvik C.A."/>
        </authorList>
    </citation>
    <scope>NUCLEOTIDE SEQUENCE [LARGE SCALE GENOMIC DNA]</scope>
    <source>
        <strain evidence="1 2">17-158</strain>
    </source>
</reference>
<dbReference type="RefSeq" id="WP_119652885.1">
    <property type="nucleotide sequence ID" value="NZ_NSDI01000008.1"/>
</dbReference>
<dbReference type="InterPro" id="IPR028964">
    <property type="entry name" value="Imm8"/>
</dbReference>
<organism evidence="1 2">
    <name type="scientific">Capnocytophaga canis</name>
    <dbReference type="NCBI Taxonomy" id="1848903"/>
    <lineage>
        <taxon>Bacteria</taxon>
        <taxon>Pseudomonadati</taxon>
        <taxon>Bacteroidota</taxon>
        <taxon>Flavobacteriia</taxon>
        <taxon>Flavobacteriales</taxon>
        <taxon>Flavobacteriaceae</taxon>
        <taxon>Capnocytophaga</taxon>
    </lineage>
</organism>